<accession>A0AB33BU88</accession>
<evidence type="ECO:0000313" key="2">
    <source>
        <dbReference type="Proteomes" id="UP000192439"/>
    </source>
</evidence>
<proteinExistence type="predicted"/>
<dbReference type="EMBL" id="CP020771">
    <property type="protein sequence ID" value="ARI83469.1"/>
    <property type="molecule type" value="Genomic_DNA"/>
</dbReference>
<gene>
    <name evidence="1" type="ORF">BH695_4190</name>
</gene>
<sequence length="41" mass="4906">MNWEWRVGRINKHNLLSPVSRLLSPVSYLLSPVSYNFVYLR</sequence>
<name>A0AB33BU88_MICA7</name>
<dbReference type="AlphaFoldDB" id="A0AB33BU88"/>
<reference evidence="1 2" key="1">
    <citation type="journal article" date="2018" name="Harmful Algae">
        <title>The highly heterogeneous methylated genomes and diverse restriction-modification systems of bloom-forming Microcystis.</title>
        <authorList>
            <person name="Zhao L."/>
            <person name="Song Y."/>
            <person name="Li L."/>
            <person name="Gan N."/>
            <person name="Brand J.J."/>
            <person name="Song L."/>
        </authorList>
    </citation>
    <scope>NUCLEOTIDE SEQUENCE [LARGE SCALE GENOMIC DNA]</scope>
    <source>
        <strain evidence="1 2">PCC 7806SL</strain>
    </source>
</reference>
<protein>
    <submittedName>
        <fullName evidence="1">Uncharacterized protein</fullName>
    </submittedName>
</protein>
<organism evidence="1 2">
    <name type="scientific">Microcystis aeruginosa PCC 7806SL</name>
    <dbReference type="NCBI Taxonomy" id="1903187"/>
    <lineage>
        <taxon>Bacteria</taxon>
        <taxon>Bacillati</taxon>
        <taxon>Cyanobacteriota</taxon>
        <taxon>Cyanophyceae</taxon>
        <taxon>Oscillatoriophycideae</taxon>
        <taxon>Chroococcales</taxon>
        <taxon>Microcystaceae</taxon>
        <taxon>Microcystis</taxon>
    </lineage>
</organism>
<keyword evidence="2" id="KW-1185">Reference proteome</keyword>
<dbReference type="Proteomes" id="UP000192439">
    <property type="component" value="Chromosome"/>
</dbReference>
<evidence type="ECO:0000313" key="1">
    <source>
        <dbReference type="EMBL" id="ARI83469.1"/>
    </source>
</evidence>